<evidence type="ECO:0000259" key="12">
    <source>
        <dbReference type="Pfam" id="PF23539"/>
    </source>
</evidence>
<dbReference type="Gene3D" id="1.20.5.1930">
    <property type="match status" value="1"/>
</dbReference>
<dbReference type="Pfam" id="PF07730">
    <property type="entry name" value="HisKA_3"/>
    <property type="match status" value="1"/>
</dbReference>
<feature type="domain" description="DUF7134" evidence="12">
    <location>
        <begin position="14"/>
        <end position="136"/>
    </location>
</feature>
<gene>
    <name evidence="13" type="ORF">V2V91_11920</name>
</gene>
<protein>
    <recommendedName>
        <fullName evidence="2">histidine kinase</fullName>
        <ecNumber evidence="2">2.7.13.3</ecNumber>
    </recommendedName>
</protein>
<feature type="transmembrane region" description="Helical" evidence="9">
    <location>
        <begin position="116"/>
        <end position="136"/>
    </location>
</feature>
<keyword evidence="3" id="KW-0597">Phosphoprotein</keyword>
<sequence length="416" mass="45167">MSDPTRATSWWVPLRGDVWLAVALFVTAVLSTALGSVAGIYSQTEVDLRFALLYAFGVTAPLAWRRRLPSTVAVAVSIAFFLGMTARIPELYVGNVAVFIAFYTVGAWVDDRRRAFIVRMVIIVGMFIWLLVTMFIDATAPTDEGLSRAGLFSPYVAFMLIQFLVNVAFFGGAYYFGNRTFESRRQREVLAERTVELERERETTAAQAVALDRVRIARELHDVVAHHVSAMGVQAAAARTAWDADPDAARRALIDIEQAARDALVELRQLLETLRTPVDDDPTDASTVGLDALPALVAHASENGLPTTLTIIGEPVPVAPTVQVNAFRITQEALTNARRHGGPDAAADIRVRYLPEALEVEIVNSGRPSLSSQSGLGLLGMRERAAASGGSIEISPRREGGFRVRLSVPRPGVVGA</sequence>
<comment type="caution">
    <text evidence="13">The sequence shown here is derived from an EMBL/GenBank/DDBJ whole genome shotgun (WGS) entry which is preliminary data.</text>
</comment>
<comment type="catalytic activity">
    <reaction evidence="1">
        <text>ATP + protein L-histidine = ADP + protein N-phospho-L-histidine.</text>
        <dbReference type="EC" id="2.7.13.3"/>
    </reaction>
</comment>
<keyword evidence="14" id="KW-1185">Reference proteome</keyword>
<dbReference type="Pfam" id="PF02518">
    <property type="entry name" value="HATPase_c"/>
    <property type="match status" value="1"/>
</dbReference>
<name>A0ABU7VAL7_9MICO</name>
<dbReference type="CDD" id="cd16917">
    <property type="entry name" value="HATPase_UhpB-NarQ-NarX-like"/>
    <property type="match status" value="1"/>
</dbReference>
<dbReference type="Proteomes" id="UP001351900">
    <property type="component" value="Unassembled WGS sequence"/>
</dbReference>
<evidence type="ECO:0000259" key="11">
    <source>
        <dbReference type="Pfam" id="PF07730"/>
    </source>
</evidence>
<proteinExistence type="predicted"/>
<dbReference type="RefSeq" id="WP_331791998.1">
    <property type="nucleotide sequence ID" value="NZ_BAAAUO010000001.1"/>
</dbReference>
<dbReference type="InterPro" id="IPR055558">
    <property type="entry name" value="DUF7134"/>
</dbReference>
<dbReference type="Pfam" id="PF23539">
    <property type="entry name" value="DUF7134"/>
    <property type="match status" value="1"/>
</dbReference>
<feature type="transmembrane region" description="Helical" evidence="9">
    <location>
        <begin position="156"/>
        <end position="177"/>
    </location>
</feature>
<dbReference type="InterPro" id="IPR011712">
    <property type="entry name" value="Sig_transdc_His_kin_sub3_dim/P"/>
</dbReference>
<evidence type="ECO:0000259" key="10">
    <source>
        <dbReference type="Pfam" id="PF02518"/>
    </source>
</evidence>
<evidence type="ECO:0000313" key="13">
    <source>
        <dbReference type="EMBL" id="MEF2255834.1"/>
    </source>
</evidence>
<evidence type="ECO:0000256" key="4">
    <source>
        <dbReference type="ARBA" id="ARBA00022679"/>
    </source>
</evidence>
<dbReference type="Gene3D" id="3.30.565.10">
    <property type="entry name" value="Histidine kinase-like ATPase, C-terminal domain"/>
    <property type="match status" value="1"/>
</dbReference>
<keyword evidence="4" id="KW-0808">Transferase</keyword>
<feature type="domain" description="Histidine kinase/HSP90-like ATPase" evidence="10">
    <location>
        <begin position="324"/>
        <end position="410"/>
    </location>
</feature>
<feature type="domain" description="Signal transduction histidine kinase subgroup 3 dimerisation and phosphoacceptor" evidence="11">
    <location>
        <begin position="213"/>
        <end position="277"/>
    </location>
</feature>
<keyword evidence="5" id="KW-0547">Nucleotide-binding</keyword>
<keyword evidence="7" id="KW-0067">ATP-binding</keyword>
<dbReference type="GO" id="GO:0016301">
    <property type="term" value="F:kinase activity"/>
    <property type="evidence" value="ECO:0007669"/>
    <property type="project" value="UniProtKB-KW"/>
</dbReference>
<reference evidence="13 14" key="1">
    <citation type="submission" date="2024-01" db="EMBL/GenBank/DDBJ databases">
        <title>the genome sequence of strain Microbacterium schleiferi NBRC 15075.</title>
        <authorList>
            <person name="Ding Y."/>
            <person name="Zhang G."/>
        </authorList>
    </citation>
    <scope>NUCLEOTIDE SEQUENCE [LARGE SCALE GENOMIC DNA]</scope>
    <source>
        <strain evidence="13 14">NBRC 15075</strain>
    </source>
</reference>
<keyword evidence="9" id="KW-0812">Transmembrane</keyword>
<dbReference type="InterPro" id="IPR050482">
    <property type="entry name" value="Sensor_HK_TwoCompSys"/>
</dbReference>
<feature type="transmembrane region" description="Helical" evidence="9">
    <location>
        <begin position="18"/>
        <end position="41"/>
    </location>
</feature>
<evidence type="ECO:0000256" key="2">
    <source>
        <dbReference type="ARBA" id="ARBA00012438"/>
    </source>
</evidence>
<keyword evidence="9" id="KW-0472">Membrane</keyword>
<evidence type="ECO:0000256" key="5">
    <source>
        <dbReference type="ARBA" id="ARBA00022741"/>
    </source>
</evidence>
<evidence type="ECO:0000256" key="1">
    <source>
        <dbReference type="ARBA" id="ARBA00000085"/>
    </source>
</evidence>
<keyword evidence="6 13" id="KW-0418">Kinase</keyword>
<evidence type="ECO:0000256" key="3">
    <source>
        <dbReference type="ARBA" id="ARBA00022553"/>
    </source>
</evidence>
<feature type="transmembrane region" description="Helical" evidence="9">
    <location>
        <begin position="92"/>
        <end position="109"/>
    </location>
</feature>
<organism evidence="13 14">
    <name type="scientific">Microbacterium schleiferi</name>
    <dbReference type="NCBI Taxonomy" id="69362"/>
    <lineage>
        <taxon>Bacteria</taxon>
        <taxon>Bacillati</taxon>
        <taxon>Actinomycetota</taxon>
        <taxon>Actinomycetes</taxon>
        <taxon>Micrococcales</taxon>
        <taxon>Microbacteriaceae</taxon>
        <taxon>Microbacterium</taxon>
    </lineage>
</organism>
<keyword evidence="9" id="KW-1133">Transmembrane helix</keyword>
<dbReference type="PANTHER" id="PTHR24421:SF10">
    <property type="entry name" value="NITRATE_NITRITE SENSOR PROTEIN NARQ"/>
    <property type="match status" value="1"/>
</dbReference>
<dbReference type="EC" id="2.7.13.3" evidence="2"/>
<evidence type="ECO:0000256" key="6">
    <source>
        <dbReference type="ARBA" id="ARBA00022777"/>
    </source>
</evidence>
<dbReference type="PANTHER" id="PTHR24421">
    <property type="entry name" value="NITRATE/NITRITE SENSOR PROTEIN NARX-RELATED"/>
    <property type="match status" value="1"/>
</dbReference>
<feature type="transmembrane region" description="Helical" evidence="9">
    <location>
        <begin position="68"/>
        <end position="86"/>
    </location>
</feature>
<keyword evidence="8" id="KW-0902">Two-component regulatory system</keyword>
<accession>A0ABU7VAL7</accession>
<dbReference type="InterPro" id="IPR003594">
    <property type="entry name" value="HATPase_dom"/>
</dbReference>
<evidence type="ECO:0000256" key="9">
    <source>
        <dbReference type="SAM" id="Phobius"/>
    </source>
</evidence>
<evidence type="ECO:0000313" key="14">
    <source>
        <dbReference type="Proteomes" id="UP001351900"/>
    </source>
</evidence>
<evidence type="ECO:0000256" key="7">
    <source>
        <dbReference type="ARBA" id="ARBA00022840"/>
    </source>
</evidence>
<dbReference type="EMBL" id="JAZHOV010000006">
    <property type="protein sequence ID" value="MEF2255834.1"/>
    <property type="molecule type" value="Genomic_DNA"/>
</dbReference>
<dbReference type="SUPFAM" id="SSF55874">
    <property type="entry name" value="ATPase domain of HSP90 chaperone/DNA topoisomerase II/histidine kinase"/>
    <property type="match status" value="1"/>
</dbReference>
<evidence type="ECO:0000256" key="8">
    <source>
        <dbReference type="ARBA" id="ARBA00023012"/>
    </source>
</evidence>
<dbReference type="InterPro" id="IPR036890">
    <property type="entry name" value="HATPase_C_sf"/>
</dbReference>